<dbReference type="GO" id="GO:0005506">
    <property type="term" value="F:iron ion binding"/>
    <property type="evidence" value="ECO:0007669"/>
    <property type="project" value="InterPro"/>
</dbReference>
<accession>A0A5B7JVF0</accession>
<evidence type="ECO:0000313" key="2">
    <source>
        <dbReference type="EMBL" id="MPC97127.1"/>
    </source>
</evidence>
<keyword evidence="3" id="KW-1185">Reference proteome</keyword>
<evidence type="ECO:0000313" key="3">
    <source>
        <dbReference type="Proteomes" id="UP000324222"/>
    </source>
</evidence>
<dbReference type="Pfam" id="PF01315">
    <property type="entry name" value="Ald_Xan_dh_C"/>
    <property type="match status" value="1"/>
</dbReference>
<dbReference type="OrthoDB" id="8300278at2759"/>
<protein>
    <submittedName>
        <fullName evidence="2">Xanthine dehydrogenase</fullName>
    </submittedName>
</protein>
<dbReference type="EMBL" id="VSRR010108708">
    <property type="protein sequence ID" value="MPC97127.1"/>
    <property type="molecule type" value="Genomic_DNA"/>
</dbReference>
<dbReference type="Gene3D" id="3.90.1170.50">
    <property type="entry name" value="Aldehyde oxidase/xanthine dehydrogenase, a/b hammerhead"/>
    <property type="match status" value="1"/>
</dbReference>
<dbReference type="GO" id="GO:0016491">
    <property type="term" value="F:oxidoreductase activity"/>
    <property type="evidence" value="ECO:0007669"/>
    <property type="project" value="InterPro"/>
</dbReference>
<dbReference type="InterPro" id="IPR000674">
    <property type="entry name" value="Ald_Oxase/Xan_DH_a/b"/>
</dbReference>
<evidence type="ECO:0000259" key="1">
    <source>
        <dbReference type="SMART" id="SM01008"/>
    </source>
</evidence>
<dbReference type="Proteomes" id="UP000324222">
    <property type="component" value="Unassembled WGS sequence"/>
</dbReference>
<dbReference type="PANTHER" id="PTHR45444">
    <property type="entry name" value="XANTHINE DEHYDROGENASE"/>
    <property type="match status" value="1"/>
</dbReference>
<dbReference type="InterPro" id="IPR016208">
    <property type="entry name" value="Ald_Oxase/xanthine_DH-like"/>
</dbReference>
<dbReference type="SUPFAM" id="SSF54665">
    <property type="entry name" value="CO dehydrogenase molybdoprotein N-domain-like"/>
    <property type="match status" value="1"/>
</dbReference>
<comment type="caution">
    <text evidence="2">The sequence shown here is derived from an EMBL/GenBank/DDBJ whole genome shotgun (WGS) entry which is preliminary data.</text>
</comment>
<dbReference type="InterPro" id="IPR036856">
    <property type="entry name" value="Ald_Oxase/Xan_DH_a/b_sf"/>
</dbReference>
<reference evidence="2 3" key="1">
    <citation type="submission" date="2019-05" db="EMBL/GenBank/DDBJ databases">
        <title>Another draft genome of Portunus trituberculatus and its Hox gene families provides insights of decapod evolution.</title>
        <authorList>
            <person name="Jeong J.-H."/>
            <person name="Song I."/>
            <person name="Kim S."/>
            <person name="Choi T."/>
            <person name="Kim D."/>
            <person name="Ryu S."/>
            <person name="Kim W."/>
        </authorList>
    </citation>
    <scope>NUCLEOTIDE SEQUENCE [LARGE SCALE GENOMIC DNA]</scope>
    <source>
        <tissue evidence="2">Muscle</tissue>
    </source>
</reference>
<gene>
    <name evidence="2" type="primary">XDH_4</name>
    <name evidence="2" type="ORF">E2C01_092421</name>
</gene>
<feature type="domain" description="Aldehyde oxidase/xanthine dehydrogenase a/b hammerhead" evidence="1">
    <location>
        <begin position="91"/>
        <end position="147"/>
    </location>
</feature>
<proteinExistence type="predicted"/>
<sequence length="148" mass="16396">MSESISIYEFLSIIIDSYKCCSFFFKFYLSVRGQLSQSLPQLVAPLTQDEQLVVTPHQYTEPASSQVSPEQSKTDPIGRPIVHTSAFKQVTGEAVYVDDIPPFANELYAAFVISSHANAKILGIDESEALKIEGVERFICARDLSGEL</sequence>
<name>A0A5B7JVF0_PORTR</name>
<dbReference type="AlphaFoldDB" id="A0A5B7JVF0"/>
<organism evidence="2 3">
    <name type="scientific">Portunus trituberculatus</name>
    <name type="common">Swimming crab</name>
    <name type="synonym">Neptunus trituberculatus</name>
    <dbReference type="NCBI Taxonomy" id="210409"/>
    <lineage>
        <taxon>Eukaryota</taxon>
        <taxon>Metazoa</taxon>
        <taxon>Ecdysozoa</taxon>
        <taxon>Arthropoda</taxon>
        <taxon>Crustacea</taxon>
        <taxon>Multicrustacea</taxon>
        <taxon>Malacostraca</taxon>
        <taxon>Eumalacostraca</taxon>
        <taxon>Eucarida</taxon>
        <taxon>Decapoda</taxon>
        <taxon>Pleocyemata</taxon>
        <taxon>Brachyura</taxon>
        <taxon>Eubrachyura</taxon>
        <taxon>Portunoidea</taxon>
        <taxon>Portunidae</taxon>
        <taxon>Portuninae</taxon>
        <taxon>Portunus</taxon>
    </lineage>
</organism>
<dbReference type="SMART" id="SM01008">
    <property type="entry name" value="Ald_Xan_dh_C"/>
    <property type="match status" value="1"/>
</dbReference>
<dbReference type="PANTHER" id="PTHR45444:SF3">
    <property type="entry name" value="XANTHINE DEHYDROGENASE"/>
    <property type="match status" value="1"/>
</dbReference>